<keyword evidence="1" id="KW-0472">Membrane</keyword>
<organism evidence="2 3">
    <name type="scientific">Trabulsiella guamensis ATCC 49490</name>
    <dbReference type="NCBI Taxonomy" id="1005994"/>
    <lineage>
        <taxon>Bacteria</taxon>
        <taxon>Pseudomonadati</taxon>
        <taxon>Pseudomonadota</taxon>
        <taxon>Gammaproteobacteria</taxon>
        <taxon>Enterobacterales</taxon>
        <taxon>Enterobacteriaceae</taxon>
        <taxon>Trabulsiella</taxon>
    </lineage>
</organism>
<feature type="transmembrane region" description="Helical" evidence="1">
    <location>
        <begin position="228"/>
        <end position="247"/>
    </location>
</feature>
<gene>
    <name evidence="2" type="ORF">GTGU_00563</name>
</gene>
<dbReference type="RefSeq" id="WP_051857282.1">
    <property type="nucleotide sequence ID" value="NZ_JMTB01000028.1"/>
</dbReference>
<feature type="transmembrane region" description="Helical" evidence="1">
    <location>
        <begin position="113"/>
        <end position="133"/>
    </location>
</feature>
<reference evidence="3" key="1">
    <citation type="submission" date="2014-05" db="EMBL/GenBank/DDBJ databases">
        <title>ATOL: Assembling a taxonomically balanced genome-scale reconstruction of the evolutionary history of the Enterobacteriaceae.</title>
        <authorList>
            <person name="Plunkett G. III"/>
            <person name="Neeno-Eckwall E.C."/>
            <person name="Glasner J.D."/>
            <person name="Perna N.T."/>
        </authorList>
    </citation>
    <scope>NUCLEOTIDE SEQUENCE [LARGE SCALE GENOMIC DNA]</scope>
    <source>
        <strain evidence="3">ATCC 49490</strain>
    </source>
</reference>
<name>A0A085AKX1_9ENTR</name>
<dbReference type="EMBL" id="JMTB01000028">
    <property type="protein sequence ID" value="KFC10866.1"/>
    <property type="molecule type" value="Genomic_DNA"/>
</dbReference>
<evidence type="ECO:0000256" key="1">
    <source>
        <dbReference type="SAM" id="Phobius"/>
    </source>
</evidence>
<keyword evidence="1" id="KW-1133">Transmembrane helix</keyword>
<sequence length="259" mass="27359">MELLFFKLVATPLLLLAATLAGRRWGETVGGLVVGLPLTSGPISLFLALEQGPEFATHATAGSLCATAAQACFAVAYCRTAQSGWGKALLAATVAFALSAGLLQGSALSQTALFVIDILVMALALIFIPKTIFKSHKLRPPRWDLPVRMLLIAALVVAVTLLAPFVGAGVSGILAAFPLMATILAVFAQRNHGPQAAQQVMRGMVAGSFSFAIFFWSLSLLLPRFSLLMAYAIAVVLALLVQSISLFRMQRPTPNTLAH</sequence>
<feature type="transmembrane region" description="Helical" evidence="1">
    <location>
        <begin position="200"/>
        <end position="222"/>
    </location>
</feature>
<dbReference type="AlphaFoldDB" id="A0A085AKX1"/>
<feature type="transmembrane region" description="Helical" evidence="1">
    <location>
        <begin position="88"/>
        <end position="107"/>
    </location>
</feature>
<accession>A0A085AKX1</accession>
<keyword evidence="3" id="KW-1185">Reference proteome</keyword>
<evidence type="ECO:0000313" key="3">
    <source>
        <dbReference type="Proteomes" id="UP000028630"/>
    </source>
</evidence>
<comment type="caution">
    <text evidence="2">The sequence shown here is derived from an EMBL/GenBank/DDBJ whole genome shotgun (WGS) entry which is preliminary data.</text>
</comment>
<protein>
    <submittedName>
        <fullName evidence="2">Putative inner membrane protein</fullName>
    </submittedName>
</protein>
<dbReference type="eggNOG" id="ENOG502ZAKB">
    <property type="taxonomic scope" value="Bacteria"/>
</dbReference>
<proteinExistence type="predicted"/>
<feature type="transmembrane region" description="Helical" evidence="1">
    <location>
        <begin position="145"/>
        <end position="163"/>
    </location>
</feature>
<keyword evidence="1" id="KW-0812">Transmembrane</keyword>
<evidence type="ECO:0000313" key="2">
    <source>
        <dbReference type="EMBL" id="KFC10866.1"/>
    </source>
</evidence>
<dbReference type="Proteomes" id="UP000028630">
    <property type="component" value="Unassembled WGS sequence"/>
</dbReference>
<dbReference type="OrthoDB" id="161727at2"/>
<feature type="transmembrane region" description="Helical" evidence="1">
    <location>
        <begin position="169"/>
        <end position="188"/>
    </location>
</feature>
<feature type="transmembrane region" description="Helical" evidence="1">
    <location>
        <begin position="55"/>
        <end position="76"/>
    </location>
</feature>